<dbReference type="KEGG" id="ssm:Spirs_1781"/>
<gene>
    <name evidence="1" type="ordered locus">Spirs_1781</name>
</gene>
<accession>E1R187</accession>
<evidence type="ECO:0000313" key="2">
    <source>
        <dbReference type="Proteomes" id="UP000002318"/>
    </source>
</evidence>
<sequence length="223" mass="25026">MTDIVPNRYNSVVKVIAVIADIVDSRQIERRQEFQRRLQACLGDLNETSSALLSPYTITLGDEFQAVYKAGSRVVEDLLFISRSLFPVSLRIALGIDDIATDINTKEAIGMDGPAFHAARDGLNNVKEEKITIVQLYGRYEQRQRLLNSGLYYAYSVMSDWKEHTLSIFYGVFRNQPVKDIARIVGISERGVYKTIKTHNLVALARYFQAVSDEIAAMGEGGP</sequence>
<keyword evidence="2" id="KW-1185">Reference proteome</keyword>
<dbReference type="AlphaFoldDB" id="E1R187"/>
<dbReference type="InterPro" id="IPR032580">
    <property type="entry name" value="SatD"/>
</dbReference>
<evidence type="ECO:0000313" key="1">
    <source>
        <dbReference type="EMBL" id="ADK80907.1"/>
    </source>
</evidence>
<dbReference type="HOGENOM" id="CLU_077332_0_1_12"/>
<protein>
    <recommendedName>
        <fullName evidence="3">SatD</fullName>
    </recommendedName>
</protein>
<proteinExistence type="predicted"/>
<dbReference type="Proteomes" id="UP000002318">
    <property type="component" value="Chromosome"/>
</dbReference>
<evidence type="ECO:0008006" key="3">
    <source>
        <dbReference type="Google" id="ProtNLM"/>
    </source>
</evidence>
<name>E1R187_SEDSS</name>
<reference evidence="1 2" key="1">
    <citation type="journal article" date="2010" name="Stand. Genomic Sci.">
        <title>Complete genome sequence of Spirochaeta smaragdinae type strain (SEBR 4228).</title>
        <authorList>
            <person name="Mavromatis K."/>
            <person name="Yasawong M."/>
            <person name="Chertkov O."/>
            <person name="Lapidus A."/>
            <person name="Lucas S."/>
            <person name="Nolan M."/>
            <person name="Del Rio T.G."/>
            <person name="Tice H."/>
            <person name="Cheng J.F."/>
            <person name="Pitluck S."/>
            <person name="Liolios K."/>
            <person name="Ivanova N."/>
            <person name="Tapia R."/>
            <person name="Han C."/>
            <person name="Bruce D."/>
            <person name="Goodwin L."/>
            <person name="Pati A."/>
            <person name="Chen A."/>
            <person name="Palaniappan K."/>
            <person name="Land M."/>
            <person name="Hauser L."/>
            <person name="Chang Y.J."/>
            <person name="Jeffries C.D."/>
            <person name="Detter J.C."/>
            <person name="Rohde M."/>
            <person name="Brambilla E."/>
            <person name="Spring S."/>
            <person name="Goker M."/>
            <person name="Sikorski J."/>
            <person name="Woyke T."/>
            <person name="Bristow J."/>
            <person name="Eisen J.A."/>
            <person name="Markowitz V."/>
            <person name="Hugenholtz P."/>
            <person name="Klenk H.P."/>
            <person name="Kyrpides N.C."/>
        </authorList>
    </citation>
    <scope>NUCLEOTIDE SEQUENCE [LARGE SCALE GENOMIC DNA]</scope>
    <source>
        <strain evidence="2">DSM 11293 / JCM 15392 / SEBR 4228</strain>
    </source>
</reference>
<dbReference type="eggNOG" id="ENOG5032Q8G">
    <property type="taxonomic scope" value="Bacteria"/>
</dbReference>
<dbReference type="Pfam" id="PF16264">
    <property type="entry name" value="SatD"/>
    <property type="match status" value="1"/>
</dbReference>
<dbReference type="STRING" id="573413.Spirs_1781"/>
<organism evidence="1 2">
    <name type="scientific">Sediminispirochaeta smaragdinae (strain DSM 11293 / JCM 15392 / SEBR 4228)</name>
    <name type="common">Spirochaeta smaragdinae</name>
    <dbReference type="NCBI Taxonomy" id="573413"/>
    <lineage>
        <taxon>Bacteria</taxon>
        <taxon>Pseudomonadati</taxon>
        <taxon>Spirochaetota</taxon>
        <taxon>Spirochaetia</taxon>
        <taxon>Spirochaetales</taxon>
        <taxon>Spirochaetaceae</taxon>
        <taxon>Sediminispirochaeta</taxon>
    </lineage>
</organism>
<dbReference type="EMBL" id="CP002116">
    <property type="protein sequence ID" value="ADK80907.1"/>
    <property type="molecule type" value="Genomic_DNA"/>
</dbReference>